<evidence type="ECO:0000313" key="1">
    <source>
        <dbReference type="EMBL" id="KAG8179466.1"/>
    </source>
</evidence>
<name>A0AAV6U687_9ARAC</name>
<keyword evidence="2" id="KW-1185">Reference proteome</keyword>
<protein>
    <submittedName>
        <fullName evidence="1">Uncharacterized protein</fullName>
    </submittedName>
</protein>
<organism evidence="1 2">
    <name type="scientific">Oedothorax gibbosus</name>
    <dbReference type="NCBI Taxonomy" id="931172"/>
    <lineage>
        <taxon>Eukaryota</taxon>
        <taxon>Metazoa</taxon>
        <taxon>Ecdysozoa</taxon>
        <taxon>Arthropoda</taxon>
        <taxon>Chelicerata</taxon>
        <taxon>Arachnida</taxon>
        <taxon>Araneae</taxon>
        <taxon>Araneomorphae</taxon>
        <taxon>Entelegynae</taxon>
        <taxon>Araneoidea</taxon>
        <taxon>Linyphiidae</taxon>
        <taxon>Erigoninae</taxon>
        <taxon>Oedothorax</taxon>
    </lineage>
</organism>
<sequence>MAARRHCTPPKEKMATWCCGHRQKASDYSRRSGGSTEIESVYPLVSLPVLLGAEECNRSDDNNFCGQLLHLRSALGGGLQRRRYFHRSFFHMYCWLFFKGCCGSW</sequence>
<dbReference type="EMBL" id="JAFNEN010000625">
    <property type="protein sequence ID" value="KAG8179466.1"/>
    <property type="molecule type" value="Genomic_DNA"/>
</dbReference>
<dbReference type="AlphaFoldDB" id="A0AAV6U687"/>
<reference evidence="1 2" key="1">
    <citation type="journal article" date="2022" name="Nat. Ecol. Evol.">
        <title>A masculinizing supergene underlies an exaggerated male reproductive morph in a spider.</title>
        <authorList>
            <person name="Hendrickx F."/>
            <person name="De Corte Z."/>
            <person name="Sonet G."/>
            <person name="Van Belleghem S.M."/>
            <person name="Kostlbacher S."/>
            <person name="Vangestel C."/>
        </authorList>
    </citation>
    <scope>NUCLEOTIDE SEQUENCE [LARGE SCALE GENOMIC DNA]</scope>
    <source>
        <strain evidence="1">W744_W776</strain>
    </source>
</reference>
<gene>
    <name evidence="1" type="ORF">JTE90_021030</name>
</gene>
<accession>A0AAV6U687</accession>
<proteinExistence type="predicted"/>
<dbReference type="Proteomes" id="UP000827092">
    <property type="component" value="Unassembled WGS sequence"/>
</dbReference>
<comment type="caution">
    <text evidence="1">The sequence shown here is derived from an EMBL/GenBank/DDBJ whole genome shotgun (WGS) entry which is preliminary data.</text>
</comment>
<evidence type="ECO:0000313" key="2">
    <source>
        <dbReference type="Proteomes" id="UP000827092"/>
    </source>
</evidence>